<organism evidence="1 2">
    <name type="scientific">Rickettsia typhi (strain ATCC VR-144 / Wilmington)</name>
    <dbReference type="NCBI Taxonomy" id="257363"/>
    <lineage>
        <taxon>Bacteria</taxon>
        <taxon>Pseudomonadati</taxon>
        <taxon>Pseudomonadota</taxon>
        <taxon>Alphaproteobacteria</taxon>
        <taxon>Rickettsiales</taxon>
        <taxon>Rickettsiaceae</taxon>
        <taxon>Rickettsieae</taxon>
        <taxon>Rickettsia</taxon>
        <taxon>typhus group</taxon>
    </lineage>
</organism>
<name>Q68WP0_RICTY</name>
<gene>
    <name evidence="1" type="ordered locus">RT0480</name>
</gene>
<dbReference type="EMBL" id="AE017197">
    <property type="protein sequence ID" value="AAU03952.1"/>
    <property type="molecule type" value="Genomic_DNA"/>
</dbReference>
<reference evidence="1 2" key="1">
    <citation type="journal article" date="2004" name="J. Bacteriol.">
        <title>Complete genome sequence of Rickettsia typhi and comparison with sequences of other Rickettsiae.</title>
        <authorList>
            <person name="McLeod M.P."/>
            <person name="Qin X."/>
            <person name="Karpathy S.E."/>
            <person name="Gioia J."/>
            <person name="Highlander S.K."/>
            <person name="Fox G.E."/>
            <person name="McNeill T.Z."/>
            <person name="Jiang H."/>
            <person name="Muzny D."/>
            <person name="Jacob L.S."/>
            <person name="Hawes A.C."/>
            <person name="Sodergren E."/>
            <person name="Gill R."/>
            <person name="Hume J."/>
            <person name="Morgan M."/>
            <person name="Fan G."/>
            <person name="Amin A.G."/>
            <person name="Gibbs R.A."/>
            <person name="Hong C."/>
            <person name="Yu X.-J."/>
            <person name="Walker D.H."/>
            <person name="Weinstock G.M."/>
        </authorList>
    </citation>
    <scope>NUCLEOTIDE SEQUENCE [LARGE SCALE GENOMIC DNA]</scope>
    <source>
        <strain evidence="2">ATCC VR-144 / Wilmington</strain>
    </source>
</reference>
<dbReference type="Proteomes" id="UP000000604">
    <property type="component" value="Chromosome"/>
</dbReference>
<protein>
    <submittedName>
        <fullName evidence="1">Uncharacterized protein</fullName>
    </submittedName>
</protein>
<dbReference type="HOGENOM" id="CLU_3188443_0_0_5"/>
<evidence type="ECO:0000313" key="1">
    <source>
        <dbReference type="EMBL" id="AAU03952.1"/>
    </source>
</evidence>
<dbReference type="AlphaFoldDB" id="Q68WP0"/>
<dbReference type="KEGG" id="rty:RT0480"/>
<proteinExistence type="predicted"/>
<accession>Q68WP0</accession>
<sequence length="46" mass="5411">MYHILSLEVFVALDLHKLANCTASLQDVKNIKDQFKYAIRPKFKLF</sequence>
<evidence type="ECO:0000313" key="2">
    <source>
        <dbReference type="Proteomes" id="UP000000604"/>
    </source>
</evidence>